<feature type="domain" description="Aldehyde oxidase/xanthine dehydrogenase a/b hammerhead" evidence="2">
    <location>
        <begin position="15"/>
        <end position="127"/>
    </location>
</feature>
<dbReference type="Pfam" id="PF01315">
    <property type="entry name" value="Ald_Xan_dh_C"/>
    <property type="match status" value="1"/>
</dbReference>
<dbReference type="Pfam" id="PF20256">
    <property type="entry name" value="MoCoBD_2"/>
    <property type="match status" value="1"/>
</dbReference>
<dbReference type="SUPFAM" id="SSF56003">
    <property type="entry name" value="Molybdenum cofactor-binding domain"/>
    <property type="match status" value="1"/>
</dbReference>
<dbReference type="Gene3D" id="3.30.365.10">
    <property type="entry name" value="Aldehyde oxidase/xanthine dehydrogenase, molybdopterin binding domain"/>
    <property type="match status" value="4"/>
</dbReference>
<keyword evidence="4" id="KW-1185">Reference proteome</keyword>
<dbReference type="InterPro" id="IPR037165">
    <property type="entry name" value="AldOxase/xan_DH_Mopterin-bd_sf"/>
</dbReference>
<dbReference type="SUPFAM" id="SSF54665">
    <property type="entry name" value="CO dehydrogenase molybdoprotein N-domain-like"/>
    <property type="match status" value="1"/>
</dbReference>
<dbReference type="AlphaFoldDB" id="A0A328ADV0"/>
<evidence type="ECO:0000313" key="4">
    <source>
        <dbReference type="Proteomes" id="UP000249725"/>
    </source>
</evidence>
<dbReference type="InterPro" id="IPR008274">
    <property type="entry name" value="AldOxase/xan_DH_MoCoBD1"/>
</dbReference>
<sequence>MGQAIPRYEATAKVTGQPLYAADEPIARPLYAFFKTSGVARGTIASLDVRKAEAMPGVMKVYTHRNAPPRKAVKHIMTGGYMSDTNIPLADNRVRHDGDIVAMVVADSYEIARDAANRIEVRYAAQAPAATFGSPGAVKKVPEQAQKNAKKAGDFAAGWSRAPVKVDARYSTPTQHHNPIELYATTAVWNGDQLTFYEPSQFVYSTANGLAEQIGVDPAKVHLVNPYVGGGFGGKGILTQRTALVALAARDLGRPVKLVLHRKQAYGLTTYRAETRQRVRLGADRNGKLVAFAHDGEEVTSRADDYMVGGVENTVEMYACPNIATSVTLVKADRNTPGFMRSPPETPYMFGLESAMDELAVALNMDPVELRRINDTQKSPISGAPYTSRSLMQCYDQAAAAFGWSRRNPRPLSMSQGDWLIGWGCATATYPTNMMASTARIRLTADGKAVVEVAAHDMGQGAYTAMQQIAAKRLGLDPRQVTVRMGDSALPPGPVAGGSMTTASAGSAVHTAAGKIAARFGGAMPAPNDLDDAFRRLGVTQIEEYAEWWPPGQGPQAVRALYKGSMGGGGGEEGEQQEGNAGGGKPMMAAFGAEFVEVRIHRLTREIRVPRMTGAFAAGHIVNPRTARSQYLGGMIWGMASALLEATEVDAKRARYVNDNIAEYLVAVNADVPQVDVILVPEVDTKVNPLGVKGIGELANVGTAAAIANAVYHATGKRIRDLPITMDKLLV</sequence>
<feature type="region of interest" description="Disordered" evidence="1">
    <location>
        <begin position="563"/>
        <end position="584"/>
    </location>
</feature>
<dbReference type="InterPro" id="IPR036856">
    <property type="entry name" value="Ald_Oxase/Xan_DH_a/b_sf"/>
</dbReference>
<dbReference type="GO" id="GO:0016491">
    <property type="term" value="F:oxidoreductase activity"/>
    <property type="evidence" value="ECO:0007669"/>
    <property type="project" value="InterPro"/>
</dbReference>
<evidence type="ECO:0000313" key="3">
    <source>
        <dbReference type="EMBL" id="RAK51584.1"/>
    </source>
</evidence>
<dbReference type="EMBL" id="QFYR01000004">
    <property type="protein sequence ID" value="RAK51584.1"/>
    <property type="molecule type" value="Genomic_DNA"/>
</dbReference>
<dbReference type="Gene3D" id="3.90.1170.50">
    <property type="entry name" value="Aldehyde oxidase/xanthine dehydrogenase, a/b hammerhead"/>
    <property type="match status" value="1"/>
</dbReference>
<dbReference type="PANTHER" id="PTHR11908:SF153">
    <property type="entry name" value="DEHYDROGENASE"/>
    <property type="match status" value="1"/>
</dbReference>
<dbReference type="Pfam" id="PF02738">
    <property type="entry name" value="MoCoBD_1"/>
    <property type="match status" value="1"/>
</dbReference>
<comment type="caution">
    <text evidence="3">The sequence shown here is derived from an EMBL/GenBank/DDBJ whole genome shotgun (WGS) entry which is preliminary data.</text>
</comment>
<evidence type="ECO:0000259" key="2">
    <source>
        <dbReference type="SMART" id="SM01008"/>
    </source>
</evidence>
<dbReference type="PANTHER" id="PTHR11908">
    <property type="entry name" value="XANTHINE DEHYDROGENASE"/>
    <property type="match status" value="1"/>
</dbReference>
<accession>A0A328ADV0</accession>
<gene>
    <name evidence="3" type="ORF">DJ018_15975</name>
</gene>
<proteinExistence type="predicted"/>
<dbReference type="InterPro" id="IPR016208">
    <property type="entry name" value="Ald_Oxase/xanthine_DH-like"/>
</dbReference>
<evidence type="ECO:0000256" key="1">
    <source>
        <dbReference type="SAM" id="MobiDB-lite"/>
    </source>
</evidence>
<organism evidence="3 4">
    <name type="scientific">Phenylobacterium deserti</name>
    <dbReference type="NCBI Taxonomy" id="1914756"/>
    <lineage>
        <taxon>Bacteria</taxon>
        <taxon>Pseudomonadati</taxon>
        <taxon>Pseudomonadota</taxon>
        <taxon>Alphaproteobacteria</taxon>
        <taxon>Caulobacterales</taxon>
        <taxon>Caulobacteraceae</taxon>
        <taxon>Phenylobacterium</taxon>
    </lineage>
</organism>
<dbReference type="SMART" id="SM01008">
    <property type="entry name" value="Ald_Xan_dh_C"/>
    <property type="match status" value="1"/>
</dbReference>
<protein>
    <submittedName>
        <fullName evidence="3">Xanthine dehydrogenase family protein molybdopterin-binding subunit</fullName>
    </submittedName>
</protein>
<dbReference type="InterPro" id="IPR046867">
    <property type="entry name" value="AldOxase/xan_DH_MoCoBD2"/>
</dbReference>
<name>A0A328ADV0_9CAUL</name>
<dbReference type="InterPro" id="IPR000674">
    <property type="entry name" value="Ald_Oxase/Xan_DH_a/b"/>
</dbReference>
<dbReference type="Proteomes" id="UP000249725">
    <property type="component" value="Unassembled WGS sequence"/>
</dbReference>
<reference evidence="4" key="1">
    <citation type="submission" date="2018-05" db="EMBL/GenBank/DDBJ databases">
        <authorList>
            <person name="Li X."/>
        </authorList>
    </citation>
    <scope>NUCLEOTIDE SEQUENCE [LARGE SCALE GENOMIC DNA]</scope>
    <source>
        <strain evidence="4">YIM 73061</strain>
    </source>
</reference>
<dbReference type="OrthoDB" id="8428274at2"/>
<dbReference type="GO" id="GO:0005506">
    <property type="term" value="F:iron ion binding"/>
    <property type="evidence" value="ECO:0007669"/>
    <property type="project" value="InterPro"/>
</dbReference>